<dbReference type="Proteomes" id="UP000789759">
    <property type="component" value="Unassembled WGS sequence"/>
</dbReference>
<gene>
    <name evidence="1" type="ORF">CPELLU_LOCUS2297</name>
</gene>
<reference evidence="1" key="1">
    <citation type="submission" date="2021-06" db="EMBL/GenBank/DDBJ databases">
        <authorList>
            <person name="Kallberg Y."/>
            <person name="Tangrot J."/>
            <person name="Rosling A."/>
        </authorList>
    </citation>
    <scope>NUCLEOTIDE SEQUENCE</scope>
    <source>
        <strain evidence="1">FL966</strain>
    </source>
</reference>
<sequence length="130" mass="15198">MEVINDIEQEDIYNIALPFVELGIDEYDETNNIIHQNIRFCKFFKQQEMCYNILHDICLPTYIVLTVVSSSRLDQIKSYIKNNSTEEMVHSNIECTFIQSNHATINEKILQEVNNFIHNYVNIHGFPSPG</sequence>
<dbReference type="EMBL" id="CAJVQA010000969">
    <property type="protein sequence ID" value="CAG8497715.1"/>
    <property type="molecule type" value="Genomic_DNA"/>
</dbReference>
<evidence type="ECO:0000313" key="2">
    <source>
        <dbReference type="Proteomes" id="UP000789759"/>
    </source>
</evidence>
<comment type="caution">
    <text evidence="1">The sequence shown here is derived from an EMBL/GenBank/DDBJ whole genome shotgun (WGS) entry which is preliminary data.</text>
</comment>
<dbReference type="AlphaFoldDB" id="A0A9N8ZJH7"/>
<organism evidence="1 2">
    <name type="scientific">Cetraspora pellucida</name>
    <dbReference type="NCBI Taxonomy" id="1433469"/>
    <lineage>
        <taxon>Eukaryota</taxon>
        <taxon>Fungi</taxon>
        <taxon>Fungi incertae sedis</taxon>
        <taxon>Mucoromycota</taxon>
        <taxon>Glomeromycotina</taxon>
        <taxon>Glomeromycetes</taxon>
        <taxon>Diversisporales</taxon>
        <taxon>Gigasporaceae</taxon>
        <taxon>Cetraspora</taxon>
    </lineage>
</organism>
<accession>A0A9N8ZJH7</accession>
<protein>
    <submittedName>
        <fullName evidence="1">5132_t:CDS:1</fullName>
    </submittedName>
</protein>
<name>A0A9N8ZJH7_9GLOM</name>
<evidence type="ECO:0000313" key="1">
    <source>
        <dbReference type="EMBL" id="CAG8497715.1"/>
    </source>
</evidence>
<proteinExistence type="predicted"/>
<keyword evidence="2" id="KW-1185">Reference proteome</keyword>